<dbReference type="RefSeq" id="WP_116958212.1">
    <property type="nucleotide sequence ID" value="NZ_QVLS01000003.1"/>
</dbReference>
<dbReference type="EMBL" id="QVLS01000003">
    <property type="protein sequence ID" value="RFP80162.1"/>
    <property type="molecule type" value="Genomic_DNA"/>
</dbReference>
<keyword evidence="6" id="KW-1185">Reference proteome</keyword>
<comment type="caution">
    <text evidence="5">The sequence shown here is derived from an EMBL/GenBank/DDBJ whole genome shotgun (WGS) entry which is preliminary data.</text>
</comment>
<dbReference type="GO" id="GO:0019867">
    <property type="term" value="C:outer membrane"/>
    <property type="evidence" value="ECO:0007669"/>
    <property type="project" value="InterPro"/>
</dbReference>
<evidence type="ECO:0000256" key="2">
    <source>
        <dbReference type="ARBA" id="ARBA00023136"/>
    </source>
</evidence>
<gene>
    <name evidence="5" type="ORF">DY262_06885</name>
</gene>
<dbReference type="InterPro" id="IPR008816">
    <property type="entry name" value="Gly_zipper_2TM_dom"/>
</dbReference>
<evidence type="ECO:0000256" key="1">
    <source>
        <dbReference type="ARBA" id="ARBA00004370"/>
    </source>
</evidence>
<dbReference type="PANTHER" id="PTHR35603">
    <property type="match status" value="1"/>
</dbReference>
<keyword evidence="2" id="KW-0472">Membrane</keyword>
<name>A0A372EL77_9BURK</name>
<evidence type="ECO:0000313" key="6">
    <source>
        <dbReference type="Proteomes" id="UP000261931"/>
    </source>
</evidence>
<organism evidence="5 6">
    <name type="scientific">Hydrogenophaga borbori</name>
    <dbReference type="NCBI Taxonomy" id="2294117"/>
    <lineage>
        <taxon>Bacteria</taxon>
        <taxon>Pseudomonadati</taxon>
        <taxon>Pseudomonadota</taxon>
        <taxon>Betaproteobacteria</taxon>
        <taxon>Burkholderiales</taxon>
        <taxon>Comamonadaceae</taxon>
        <taxon>Hydrogenophaga</taxon>
    </lineage>
</organism>
<dbReference type="PANTHER" id="PTHR35603:SF2">
    <property type="entry name" value="OUTER MEMBRANE LIPOPROTEIN"/>
    <property type="match status" value="1"/>
</dbReference>
<dbReference type="Pfam" id="PF05433">
    <property type="entry name" value="Rick_17kDa_Anti"/>
    <property type="match status" value="1"/>
</dbReference>
<dbReference type="InterPro" id="IPR051407">
    <property type="entry name" value="Bact_OM_lipoprot/Surf_antigen"/>
</dbReference>
<comment type="subcellular location">
    <subcellularLocation>
        <location evidence="1">Membrane</location>
    </subcellularLocation>
</comment>
<protein>
    <submittedName>
        <fullName evidence="5">Glycine zipper 2TM domain-containing protein</fullName>
    </submittedName>
</protein>
<evidence type="ECO:0000259" key="4">
    <source>
        <dbReference type="Pfam" id="PF05433"/>
    </source>
</evidence>
<dbReference type="Proteomes" id="UP000261931">
    <property type="component" value="Unassembled WGS sequence"/>
</dbReference>
<evidence type="ECO:0000256" key="3">
    <source>
        <dbReference type="SAM" id="MobiDB-lite"/>
    </source>
</evidence>
<proteinExistence type="predicted"/>
<accession>A0A372EL77</accession>
<feature type="domain" description="Glycine zipper 2TM" evidence="4">
    <location>
        <begin position="73"/>
        <end position="114"/>
    </location>
</feature>
<dbReference type="AlphaFoldDB" id="A0A372EL77"/>
<dbReference type="NCBIfam" id="NF008437">
    <property type="entry name" value="PRK11280.1"/>
    <property type="match status" value="1"/>
</dbReference>
<reference evidence="5 6" key="1">
    <citation type="submission" date="2018-08" db="EMBL/GenBank/DDBJ databases">
        <title>Hydrogenophaga sp. LA-38 isolated from sludge.</title>
        <authorList>
            <person name="Im W.-T."/>
        </authorList>
    </citation>
    <scope>NUCLEOTIDE SEQUENCE [LARGE SCALE GENOMIC DNA]</scope>
    <source>
        <strain evidence="5 6">LA-38</strain>
    </source>
</reference>
<evidence type="ECO:0000313" key="5">
    <source>
        <dbReference type="EMBL" id="RFP80162.1"/>
    </source>
</evidence>
<sequence length="183" mass="18807">MDTSMIKGIAIGGLTMVVLGAGAVGGYQTLARPKVAEVVSVKEVMTTVSTPREVCENVAVQRQAPVKDEHRIAGTVVGGLAGGLLGSTIGKGSGKTVATVAGAAAGGYAGNQVQKRMQQNDTVTTTERRCRTVSDKSQKLSGYDVTYRLDGQDATVRTSFKPGATLPVKDGKVDTTPPAAARS</sequence>
<feature type="region of interest" description="Disordered" evidence="3">
    <location>
        <begin position="161"/>
        <end position="183"/>
    </location>
</feature>